<proteinExistence type="predicted"/>
<comment type="caution">
    <text evidence="1">The sequence shown here is derived from an EMBL/GenBank/DDBJ whole genome shotgun (WGS) entry which is preliminary data.</text>
</comment>
<name>A0A0F9T0M5_9ZZZZ</name>
<protein>
    <submittedName>
        <fullName evidence="1">Uncharacterized protein</fullName>
    </submittedName>
</protein>
<dbReference type="EMBL" id="LAZR01000320">
    <property type="protein sequence ID" value="KKN74785.1"/>
    <property type="molecule type" value="Genomic_DNA"/>
</dbReference>
<organism evidence="1">
    <name type="scientific">marine sediment metagenome</name>
    <dbReference type="NCBI Taxonomy" id="412755"/>
    <lineage>
        <taxon>unclassified sequences</taxon>
        <taxon>metagenomes</taxon>
        <taxon>ecological metagenomes</taxon>
    </lineage>
</organism>
<accession>A0A0F9T0M5</accession>
<evidence type="ECO:0000313" key="1">
    <source>
        <dbReference type="EMBL" id="KKN74785.1"/>
    </source>
</evidence>
<dbReference type="AlphaFoldDB" id="A0A0F9T0M5"/>
<sequence length="62" mass="7627">MTERKTATMLEYRLKIRYPLDDRDDTLHYVAFARFEEYWRKKIKHTMQSMADAVLNEEIELD</sequence>
<gene>
    <name evidence="1" type="ORF">LCGC14_0386780</name>
</gene>
<reference evidence="1" key="1">
    <citation type="journal article" date="2015" name="Nature">
        <title>Complex archaea that bridge the gap between prokaryotes and eukaryotes.</title>
        <authorList>
            <person name="Spang A."/>
            <person name="Saw J.H."/>
            <person name="Jorgensen S.L."/>
            <person name="Zaremba-Niedzwiedzka K."/>
            <person name="Martijn J."/>
            <person name="Lind A.E."/>
            <person name="van Eijk R."/>
            <person name="Schleper C."/>
            <person name="Guy L."/>
            <person name="Ettema T.J."/>
        </authorList>
    </citation>
    <scope>NUCLEOTIDE SEQUENCE</scope>
</reference>